<evidence type="ECO:0000313" key="3">
    <source>
        <dbReference type="Proteomes" id="UP001597073"/>
    </source>
</evidence>
<gene>
    <name evidence="2" type="ORF">ACFQZI_13605</name>
</gene>
<dbReference type="InterPro" id="IPR047114">
    <property type="entry name" value="YciF"/>
</dbReference>
<dbReference type="Proteomes" id="UP001597073">
    <property type="component" value="Unassembled WGS sequence"/>
</dbReference>
<dbReference type="EMBL" id="JBHTIA010000009">
    <property type="protein sequence ID" value="MFD0765892.1"/>
    <property type="molecule type" value="Genomic_DNA"/>
</dbReference>
<sequence length="196" mass="21229">MATTTKAAPAKKAPAAKTKTAKAPETTEIVEESALNELFIDELKDIYWAEKHLTKALAKLAKKTTTDELRSAIETHIEQTENQITRLDSVFESIGEKAVAKKCEAMAGLIKESEEIVESTEDGSITRDAGIISACQKVEHYEIASYGTLKTLAGVLGYTEAVELLDATLQEEKQTDELLTQVAEGAINQSAKGEKA</sequence>
<dbReference type="RefSeq" id="WP_377143303.1">
    <property type="nucleotide sequence ID" value="NZ_JBHTIA010000009.1"/>
</dbReference>
<dbReference type="InterPro" id="IPR010287">
    <property type="entry name" value="DUF892_YciF-like"/>
</dbReference>
<dbReference type="CDD" id="cd07909">
    <property type="entry name" value="YciF"/>
    <property type="match status" value="1"/>
</dbReference>
<evidence type="ECO:0000313" key="2">
    <source>
        <dbReference type="EMBL" id="MFD0765892.1"/>
    </source>
</evidence>
<dbReference type="SUPFAM" id="SSF47240">
    <property type="entry name" value="Ferritin-like"/>
    <property type="match status" value="1"/>
</dbReference>
<dbReference type="InterPro" id="IPR012347">
    <property type="entry name" value="Ferritin-like"/>
</dbReference>
<comment type="caution">
    <text evidence="2">The sequence shown here is derived from an EMBL/GenBank/DDBJ whole genome shotgun (WGS) entry which is preliminary data.</text>
</comment>
<dbReference type="PANTHER" id="PTHR30565">
    <property type="entry name" value="PROTEIN YCIF"/>
    <property type="match status" value="1"/>
</dbReference>
<feature type="region of interest" description="Disordered" evidence="1">
    <location>
        <begin position="1"/>
        <end position="25"/>
    </location>
</feature>
<organism evidence="2 3">
    <name type="scientific">Mucilaginibacter lutimaris</name>
    <dbReference type="NCBI Taxonomy" id="931629"/>
    <lineage>
        <taxon>Bacteria</taxon>
        <taxon>Pseudomonadati</taxon>
        <taxon>Bacteroidota</taxon>
        <taxon>Sphingobacteriia</taxon>
        <taxon>Sphingobacteriales</taxon>
        <taxon>Sphingobacteriaceae</taxon>
        <taxon>Mucilaginibacter</taxon>
    </lineage>
</organism>
<dbReference type="PANTHER" id="PTHR30565:SF9">
    <property type="entry name" value="PROTEIN YCIF"/>
    <property type="match status" value="1"/>
</dbReference>
<name>A0ABW2ZI96_9SPHI</name>
<proteinExistence type="predicted"/>
<dbReference type="Gene3D" id="1.20.1260.10">
    <property type="match status" value="1"/>
</dbReference>
<keyword evidence="3" id="KW-1185">Reference proteome</keyword>
<dbReference type="InterPro" id="IPR009078">
    <property type="entry name" value="Ferritin-like_SF"/>
</dbReference>
<dbReference type="Pfam" id="PF05974">
    <property type="entry name" value="DUF892"/>
    <property type="match status" value="1"/>
</dbReference>
<accession>A0ABW2ZI96</accession>
<protein>
    <submittedName>
        <fullName evidence="2">Ferritin-like domain-containing protein</fullName>
    </submittedName>
</protein>
<evidence type="ECO:0000256" key="1">
    <source>
        <dbReference type="SAM" id="MobiDB-lite"/>
    </source>
</evidence>
<reference evidence="3" key="1">
    <citation type="journal article" date="2019" name="Int. J. Syst. Evol. Microbiol.">
        <title>The Global Catalogue of Microorganisms (GCM) 10K type strain sequencing project: providing services to taxonomists for standard genome sequencing and annotation.</title>
        <authorList>
            <consortium name="The Broad Institute Genomics Platform"/>
            <consortium name="The Broad Institute Genome Sequencing Center for Infectious Disease"/>
            <person name="Wu L."/>
            <person name="Ma J."/>
        </authorList>
    </citation>
    <scope>NUCLEOTIDE SEQUENCE [LARGE SCALE GENOMIC DNA]</scope>
    <source>
        <strain evidence="3">CCUG 60742</strain>
    </source>
</reference>